<accession>A0A914S6Q9</accession>
<dbReference type="WBParaSite" id="PEQ_0001287401-mRNA-1">
    <property type="protein sequence ID" value="PEQ_0001287401-mRNA-1"/>
    <property type="gene ID" value="PEQ_0001287401"/>
</dbReference>
<organism evidence="1 2">
    <name type="scientific">Parascaris equorum</name>
    <name type="common">Equine roundworm</name>
    <dbReference type="NCBI Taxonomy" id="6256"/>
    <lineage>
        <taxon>Eukaryota</taxon>
        <taxon>Metazoa</taxon>
        <taxon>Ecdysozoa</taxon>
        <taxon>Nematoda</taxon>
        <taxon>Chromadorea</taxon>
        <taxon>Rhabditida</taxon>
        <taxon>Spirurina</taxon>
        <taxon>Ascaridomorpha</taxon>
        <taxon>Ascaridoidea</taxon>
        <taxon>Ascarididae</taxon>
        <taxon>Parascaris</taxon>
    </lineage>
</organism>
<dbReference type="AlphaFoldDB" id="A0A914S6Q9"/>
<evidence type="ECO:0000313" key="2">
    <source>
        <dbReference type="WBParaSite" id="PEQ_0001287401-mRNA-1"/>
    </source>
</evidence>
<protein>
    <submittedName>
        <fullName evidence="2">Uncharacterized protein</fullName>
    </submittedName>
</protein>
<sequence>MPACCEILLTAFSNYVSAVLVLMYNHEFKEQLV</sequence>
<keyword evidence="1" id="KW-1185">Reference proteome</keyword>
<reference evidence="2" key="1">
    <citation type="submission" date="2022-11" db="UniProtKB">
        <authorList>
            <consortium name="WormBaseParasite"/>
        </authorList>
    </citation>
    <scope>IDENTIFICATION</scope>
</reference>
<evidence type="ECO:0000313" key="1">
    <source>
        <dbReference type="Proteomes" id="UP000887564"/>
    </source>
</evidence>
<name>A0A914S6Q9_PAREQ</name>
<proteinExistence type="predicted"/>
<dbReference type="Proteomes" id="UP000887564">
    <property type="component" value="Unplaced"/>
</dbReference>